<protein>
    <submittedName>
        <fullName evidence="1">Uncharacterized protein</fullName>
    </submittedName>
</protein>
<comment type="caution">
    <text evidence="1">The sequence shown here is derived from an EMBL/GenBank/DDBJ whole genome shotgun (WGS) entry which is preliminary data.</text>
</comment>
<gene>
    <name evidence="1" type="ORF">NM688_g4848</name>
</gene>
<name>A0ACC1T1H6_9APHY</name>
<dbReference type="EMBL" id="JANHOG010000840">
    <property type="protein sequence ID" value="KAJ3551198.1"/>
    <property type="molecule type" value="Genomic_DNA"/>
</dbReference>
<proteinExistence type="predicted"/>
<dbReference type="Proteomes" id="UP001148662">
    <property type="component" value="Unassembled WGS sequence"/>
</dbReference>
<evidence type="ECO:0000313" key="2">
    <source>
        <dbReference type="Proteomes" id="UP001148662"/>
    </source>
</evidence>
<evidence type="ECO:0000313" key="1">
    <source>
        <dbReference type="EMBL" id="KAJ3551198.1"/>
    </source>
</evidence>
<reference evidence="1" key="1">
    <citation type="submission" date="2022-07" db="EMBL/GenBank/DDBJ databases">
        <title>Genome Sequence of Phlebia brevispora.</title>
        <authorList>
            <person name="Buettner E."/>
        </authorList>
    </citation>
    <scope>NUCLEOTIDE SEQUENCE</scope>
    <source>
        <strain evidence="1">MPL23</strain>
    </source>
</reference>
<organism evidence="1 2">
    <name type="scientific">Phlebia brevispora</name>
    <dbReference type="NCBI Taxonomy" id="194682"/>
    <lineage>
        <taxon>Eukaryota</taxon>
        <taxon>Fungi</taxon>
        <taxon>Dikarya</taxon>
        <taxon>Basidiomycota</taxon>
        <taxon>Agaricomycotina</taxon>
        <taxon>Agaricomycetes</taxon>
        <taxon>Polyporales</taxon>
        <taxon>Meruliaceae</taxon>
        <taxon>Phlebia</taxon>
    </lineage>
</organism>
<sequence>MRERRTLEDVPKRNVAWHSHNNYRTKNTKADCYHVPDDRRLAPIHPRYLGTRVPSAWSRRAPSAGRVQSLNQMRITRVKRIQAMSRTRTPDVQTPSDLHTDPPSPLPSLEPPEVDTSDTSAHTQETIIGPRVGKRRT</sequence>
<keyword evidence="2" id="KW-1185">Reference proteome</keyword>
<accession>A0ACC1T1H6</accession>